<proteinExistence type="inferred from homology"/>
<protein>
    <submittedName>
        <fullName evidence="4">CBF MAK21 family protein</fullName>
    </submittedName>
</protein>
<dbReference type="InterPro" id="IPR005612">
    <property type="entry name" value="CCAAT-binding_factor"/>
</dbReference>
<keyword evidence="5" id="KW-1185">Reference proteome</keyword>
<name>A0A1J4MLR7_9CRYT</name>
<evidence type="ECO:0000259" key="3">
    <source>
        <dbReference type="Pfam" id="PF03914"/>
    </source>
</evidence>
<dbReference type="GeneID" id="92364587"/>
<dbReference type="PANTHER" id="PTHR12048">
    <property type="entry name" value="CCAAT-BINDING FACTOR-RELATED"/>
    <property type="match status" value="1"/>
</dbReference>
<evidence type="ECO:0000256" key="2">
    <source>
        <dbReference type="SAM" id="MobiDB-lite"/>
    </source>
</evidence>
<dbReference type="PANTHER" id="PTHR12048:SF0">
    <property type="entry name" value="CCAAT_ENHANCER-BINDING PROTEIN ZETA"/>
    <property type="match status" value="1"/>
</dbReference>
<evidence type="ECO:0000313" key="4">
    <source>
        <dbReference type="EMBL" id="OII75136.1"/>
    </source>
</evidence>
<dbReference type="InterPro" id="IPR040155">
    <property type="entry name" value="CEBPZ/Mak21-like"/>
</dbReference>
<dbReference type="EMBL" id="LRBS01000090">
    <property type="protein sequence ID" value="OII75136.1"/>
    <property type="molecule type" value="Genomic_DNA"/>
</dbReference>
<comment type="caution">
    <text evidence="4">The sequence shown here is derived from an EMBL/GenBank/DDBJ whole genome shotgun (WGS) entry which is preliminary data.</text>
</comment>
<dbReference type="GO" id="GO:0005634">
    <property type="term" value="C:nucleus"/>
    <property type="evidence" value="ECO:0007669"/>
    <property type="project" value="TreeGrafter"/>
</dbReference>
<evidence type="ECO:0000313" key="5">
    <source>
        <dbReference type="Proteomes" id="UP000186804"/>
    </source>
</evidence>
<sequence>MNELSRGIARYGSRQKNSHKFRPPELHVSSLQCIQVNGCRNIVDIRKLVKRKWIKRLSEQVWYDNNTKDTIGKDVWLEFEYVMSGVSKKLLLNDLMEVGKALIDELRTIYRKTHSSDKDQSWLWNLADSPKTTLKDKVESCCAIIQQNVILGSFELEQLLNLAGQISHKSGFLKTLDTILTIILNKDIFPQTRELVSICNQKKVVNFLINISDNLKVSKESTTLKIPLFEFLQIYFEDYLKNWLAKFIQIIIRSVDDPLWTIRKKILVMIFHIAKNIKEQRITLIYTLIHKFGDKEDKIASFSTYLLGSMLQSRKGADLLYIIVNCLSDHICRSLETFSKILGSHSAISHQNNPVFREVYRLTLFASEIKLNRSYNFFALGNEYKFNKDQNLNWNLNNDLTPPIIVLRICLTTLKIIVAPKLSIKNKRNRTNIKKHELPSSNFSLSVGQPMYRLLRVALNGINRSLPYAESQIRILRNRSVSKGLSQNFNEIDTIFGDFENEYIPKLYYICHTIECASIRIVILGVMYRILKTLNILGDRYYRLFYSQLLYIPIYSAKNKKLLVALTWRVINEDCNCNGKRALSIIKRAFQVSIQNFDVSMVLSFLVILVNIILYSNLEDITSIHKKEKKEGSELLIDENNLDKSEVDNLKSSSLVFKSVITKTDFELLQEDEEEHFIDLLDSENDNFKETNKRSEQLIKTSKVKHNLAYCPIKREPLYSNAINSHFWELELMRSHFHPLIADIARKCLIICNDGLQINHENKVILQNISKTLMQLKFPKKSLATDSDNILPKIFEITSLPLFLQILSYNPVDINLLLMKDFKESNSNSMTQKNTRINEFKKWDNEIPMHLYFYKHFFQDPVVIQRSLLKEKNQLNDDYDDFQIEGDDDGGKKKSSYYDDEDQIIDSLIENMIGVDDDEVDEVDELDEIDDDEVDELDEIDDDEVDNQDFSLDDNGGFGVNGEISDETDSGHFLRGKIGDLKLNSTSVNKTDILPKSSNKKKRFPKPRDLQTYFIDAGEMEKYLS</sequence>
<accession>A0A1J4MLR7</accession>
<comment type="similarity">
    <text evidence="1">Belongs to the CBF/MAK21 family.</text>
</comment>
<dbReference type="AlphaFoldDB" id="A0A1J4MLR7"/>
<dbReference type="OrthoDB" id="28947at2759"/>
<gene>
    <name evidence="4" type="ORF">cand_004020</name>
</gene>
<dbReference type="Pfam" id="PF03914">
    <property type="entry name" value="CBF"/>
    <property type="match status" value="1"/>
</dbReference>
<dbReference type="RefSeq" id="XP_067067406.1">
    <property type="nucleotide sequence ID" value="XM_067210646.1"/>
</dbReference>
<evidence type="ECO:0000256" key="1">
    <source>
        <dbReference type="ARBA" id="ARBA00007797"/>
    </source>
</evidence>
<organism evidence="4 5">
    <name type="scientific">Cryptosporidium andersoni</name>
    <dbReference type="NCBI Taxonomy" id="117008"/>
    <lineage>
        <taxon>Eukaryota</taxon>
        <taxon>Sar</taxon>
        <taxon>Alveolata</taxon>
        <taxon>Apicomplexa</taxon>
        <taxon>Conoidasida</taxon>
        <taxon>Coccidia</taxon>
        <taxon>Eucoccidiorida</taxon>
        <taxon>Eimeriorina</taxon>
        <taxon>Cryptosporidiidae</taxon>
        <taxon>Cryptosporidium</taxon>
    </lineage>
</organism>
<feature type="region of interest" description="Disordered" evidence="2">
    <location>
        <begin position="946"/>
        <end position="966"/>
    </location>
</feature>
<dbReference type="Proteomes" id="UP000186804">
    <property type="component" value="Unassembled WGS sequence"/>
</dbReference>
<feature type="domain" description="CCAAT-binding factor" evidence="3">
    <location>
        <begin position="524"/>
        <end position="745"/>
    </location>
</feature>
<dbReference type="VEuPathDB" id="CryptoDB:cand_004020"/>
<reference evidence="4 5" key="1">
    <citation type="submission" date="2016-10" db="EMBL/GenBank/DDBJ databases">
        <title>Reductive evolution of mitochondrial metabolism and differential evolution of invasion-related proteins in Cryptosporidium.</title>
        <authorList>
            <person name="Liu S."/>
            <person name="Roellig D.M."/>
            <person name="Guo Y."/>
            <person name="Li N."/>
            <person name="Frace M.A."/>
            <person name="Tang K."/>
            <person name="Zhang L."/>
            <person name="Feng Y."/>
            <person name="Xiao L."/>
        </authorList>
    </citation>
    <scope>NUCLEOTIDE SEQUENCE [LARGE SCALE GENOMIC DNA]</scope>
    <source>
        <strain evidence="4">30847</strain>
    </source>
</reference>